<evidence type="ECO:0000256" key="1">
    <source>
        <dbReference type="ARBA" id="ARBA00010928"/>
    </source>
</evidence>
<feature type="domain" description="Gfo/Idh/MocA-like oxidoreductase C-terminal" evidence="3">
    <location>
        <begin position="133"/>
        <end position="332"/>
    </location>
</feature>
<sequence>MLTIGYIGNGKSTNRYHLPFVLQRENIRVKTIYQRNPKNEAWDRIEGVNYTSNLDELLKDEEILLIVICTMQDSHYNYAKLVLENNKHCLVEKPFMETYKEAREIFDLAKSKGLIVQAYQNRRFDSDFLTVQKVIESGKLGDLLELEMHFDYFRPETPEGTKAFSPYGSFLYGHGCHTLDQVISYFGKPDSIKYDVRQLLGEGRMNDYFDLDLYYGNLKVSVKSSYFRIKQRPSFIVYGKKGCFVKESKDRQEEHLKMFYMPTNKDFGIDSFEHYGTLTYIDEESTIHEEKVKSVNGDYGRVYDDLYDAIVNNKEKKIKDEETLLQLQILEEGIKNLY</sequence>
<dbReference type="PANTHER" id="PTHR43708:SF7">
    <property type="entry name" value="OXIDOREDUCTASE"/>
    <property type="match status" value="1"/>
</dbReference>
<dbReference type="InterPro" id="IPR036291">
    <property type="entry name" value="NAD(P)-bd_dom_sf"/>
</dbReference>
<proteinExistence type="inferred from homology"/>
<dbReference type="GO" id="GO:0016491">
    <property type="term" value="F:oxidoreductase activity"/>
    <property type="evidence" value="ECO:0007669"/>
    <property type="project" value="UniProtKB-KW"/>
</dbReference>
<dbReference type="EC" id="1.-.-.-" evidence="4"/>
<evidence type="ECO:0000313" key="4">
    <source>
        <dbReference type="EMBL" id="VYT85583.1"/>
    </source>
</evidence>
<protein>
    <submittedName>
        <fullName evidence="4">Putative oxidoreductase YhhX</fullName>
        <ecNumber evidence="4">1.-.-.-</ecNumber>
    </submittedName>
</protein>
<dbReference type="Gene3D" id="3.30.360.10">
    <property type="entry name" value="Dihydrodipicolinate Reductase, domain 2"/>
    <property type="match status" value="1"/>
</dbReference>
<gene>
    <name evidence="4" type="primary">yhhX</name>
    <name evidence="4" type="ORF">CTLFYP3_00844</name>
</gene>
<dbReference type="Gene3D" id="3.40.50.720">
    <property type="entry name" value="NAD(P)-binding Rossmann-like Domain"/>
    <property type="match status" value="1"/>
</dbReference>
<dbReference type="InterPro" id="IPR000683">
    <property type="entry name" value="Gfo/Idh/MocA-like_OxRdtase_N"/>
</dbReference>
<dbReference type="RefSeq" id="WP_156625303.1">
    <property type="nucleotide sequence ID" value="NZ_CACRTO010000008.1"/>
</dbReference>
<keyword evidence="4" id="KW-0560">Oxidoreductase</keyword>
<reference evidence="4" key="1">
    <citation type="submission" date="2019-11" db="EMBL/GenBank/DDBJ databases">
        <authorList>
            <person name="Feng L."/>
        </authorList>
    </citation>
    <scope>NUCLEOTIDE SEQUENCE</scope>
    <source>
        <strain evidence="4">CTertiumLFYP3</strain>
    </source>
</reference>
<dbReference type="Pfam" id="PF02894">
    <property type="entry name" value="GFO_IDH_MocA_C"/>
    <property type="match status" value="1"/>
</dbReference>
<name>A0A6N3A440_9CLOT</name>
<dbReference type="SUPFAM" id="SSF51735">
    <property type="entry name" value="NAD(P)-binding Rossmann-fold domains"/>
    <property type="match status" value="1"/>
</dbReference>
<dbReference type="AlphaFoldDB" id="A0A6N3A440"/>
<evidence type="ECO:0000259" key="2">
    <source>
        <dbReference type="Pfam" id="PF01408"/>
    </source>
</evidence>
<comment type="similarity">
    <text evidence="1">Belongs to the Gfo/Idh/MocA family.</text>
</comment>
<dbReference type="PANTHER" id="PTHR43708">
    <property type="entry name" value="CONSERVED EXPRESSED OXIDOREDUCTASE (EUROFUNG)"/>
    <property type="match status" value="1"/>
</dbReference>
<dbReference type="NCBIfam" id="NF007574">
    <property type="entry name" value="PRK10206.1"/>
    <property type="match status" value="1"/>
</dbReference>
<dbReference type="InterPro" id="IPR004104">
    <property type="entry name" value="Gfo/Idh/MocA-like_OxRdtase_C"/>
</dbReference>
<feature type="domain" description="Gfo/Idh/MocA-like oxidoreductase N-terminal" evidence="2">
    <location>
        <begin position="3"/>
        <end position="118"/>
    </location>
</feature>
<dbReference type="GO" id="GO:0000166">
    <property type="term" value="F:nucleotide binding"/>
    <property type="evidence" value="ECO:0007669"/>
    <property type="project" value="InterPro"/>
</dbReference>
<accession>A0A6N3A440</accession>
<dbReference type="InterPro" id="IPR051317">
    <property type="entry name" value="Gfo/Idh/MocA_oxidoreduct"/>
</dbReference>
<organism evidence="4">
    <name type="scientific">Clostridium tertium</name>
    <dbReference type="NCBI Taxonomy" id="1559"/>
    <lineage>
        <taxon>Bacteria</taxon>
        <taxon>Bacillati</taxon>
        <taxon>Bacillota</taxon>
        <taxon>Clostridia</taxon>
        <taxon>Eubacteriales</taxon>
        <taxon>Clostridiaceae</taxon>
        <taxon>Clostridium</taxon>
    </lineage>
</organism>
<evidence type="ECO:0000259" key="3">
    <source>
        <dbReference type="Pfam" id="PF02894"/>
    </source>
</evidence>
<dbReference type="EMBL" id="CACRTO010000008">
    <property type="protein sequence ID" value="VYT85583.1"/>
    <property type="molecule type" value="Genomic_DNA"/>
</dbReference>
<dbReference type="Pfam" id="PF01408">
    <property type="entry name" value="GFO_IDH_MocA"/>
    <property type="match status" value="1"/>
</dbReference>